<organism evidence="9 10">
    <name type="scientific">Paracoccus halophilus</name>
    <dbReference type="NCBI Taxonomy" id="376733"/>
    <lineage>
        <taxon>Bacteria</taxon>
        <taxon>Pseudomonadati</taxon>
        <taxon>Pseudomonadota</taxon>
        <taxon>Alphaproteobacteria</taxon>
        <taxon>Rhodobacterales</taxon>
        <taxon>Paracoccaceae</taxon>
        <taxon>Paracoccus</taxon>
    </lineage>
</organism>
<dbReference type="GO" id="GO:0003700">
    <property type="term" value="F:DNA-binding transcription factor activity"/>
    <property type="evidence" value="ECO:0007669"/>
    <property type="project" value="UniProtKB-UniRule"/>
</dbReference>
<dbReference type="Proteomes" id="UP000182312">
    <property type="component" value="Unassembled WGS sequence"/>
</dbReference>
<dbReference type="InterPro" id="IPR020603">
    <property type="entry name" value="MraZ_dom"/>
</dbReference>
<dbReference type="RefSeq" id="WP_052081217.1">
    <property type="nucleotide sequence ID" value="NZ_FOJO01000002.1"/>
</dbReference>
<dbReference type="PANTHER" id="PTHR34701:SF1">
    <property type="entry name" value="TRANSCRIPTIONAL REGULATOR MRAZ"/>
    <property type="match status" value="1"/>
</dbReference>
<comment type="similarity">
    <text evidence="7">Belongs to the MraZ family.</text>
</comment>
<dbReference type="CDD" id="cd16321">
    <property type="entry name" value="MraZ_C"/>
    <property type="match status" value="1"/>
</dbReference>
<evidence type="ECO:0000256" key="5">
    <source>
        <dbReference type="ARBA" id="ARBA00023125"/>
    </source>
</evidence>
<dbReference type="Pfam" id="PF02381">
    <property type="entry name" value="MraZ"/>
    <property type="match status" value="2"/>
</dbReference>
<accession>A0A1I0SPT6</accession>
<dbReference type="SUPFAM" id="SSF89447">
    <property type="entry name" value="AbrB/MazE/MraZ-like"/>
    <property type="match status" value="1"/>
</dbReference>
<dbReference type="InterPro" id="IPR038619">
    <property type="entry name" value="MraZ_sf"/>
</dbReference>
<gene>
    <name evidence="7" type="primary">mraZ</name>
    <name evidence="9" type="ORF">SAMN04487972_102144</name>
</gene>
<dbReference type="EMBL" id="FOJO01000002">
    <property type="protein sequence ID" value="SFA41511.1"/>
    <property type="molecule type" value="Genomic_DNA"/>
</dbReference>
<dbReference type="GO" id="GO:0009295">
    <property type="term" value="C:nucleoid"/>
    <property type="evidence" value="ECO:0007669"/>
    <property type="project" value="UniProtKB-SubCell"/>
</dbReference>
<dbReference type="GO" id="GO:2000143">
    <property type="term" value="P:negative regulation of DNA-templated transcription initiation"/>
    <property type="evidence" value="ECO:0007669"/>
    <property type="project" value="TreeGrafter"/>
</dbReference>
<dbReference type="OrthoDB" id="9807753at2"/>
<evidence type="ECO:0000313" key="9">
    <source>
        <dbReference type="EMBL" id="SFA41511.1"/>
    </source>
</evidence>
<evidence type="ECO:0000256" key="4">
    <source>
        <dbReference type="ARBA" id="ARBA00023015"/>
    </source>
</evidence>
<evidence type="ECO:0000256" key="1">
    <source>
        <dbReference type="ARBA" id="ARBA00013860"/>
    </source>
</evidence>
<dbReference type="Gene3D" id="3.40.1550.20">
    <property type="entry name" value="Transcriptional regulator MraZ domain"/>
    <property type="match status" value="1"/>
</dbReference>
<evidence type="ECO:0000256" key="6">
    <source>
        <dbReference type="ARBA" id="ARBA00023163"/>
    </source>
</evidence>
<keyword evidence="4 7" id="KW-0805">Transcription regulation</keyword>
<dbReference type="GO" id="GO:0005737">
    <property type="term" value="C:cytoplasm"/>
    <property type="evidence" value="ECO:0007669"/>
    <property type="project" value="UniProtKB-UniRule"/>
</dbReference>
<reference evidence="9 10" key="1">
    <citation type="submission" date="2016-10" db="EMBL/GenBank/DDBJ databases">
        <authorList>
            <person name="de Groot N.N."/>
        </authorList>
    </citation>
    <scope>NUCLEOTIDE SEQUENCE [LARGE SCALE GENOMIC DNA]</scope>
    <source>
        <strain evidence="9 10">CGMCC 1.6117</strain>
    </source>
</reference>
<keyword evidence="5 7" id="KW-0238">DNA-binding</keyword>
<dbReference type="NCBIfam" id="NF001476">
    <property type="entry name" value="PRK00326.2-2"/>
    <property type="match status" value="1"/>
</dbReference>
<dbReference type="InterPro" id="IPR035642">
    <property type="entry name" value="MraZ_N"/>
</dbReference>
<dbReference type="CDD" id="cd16320">
    <property type="entry name" value="MraZ_N"/>
    <property type="match status" value="1"/>
</dbReference>
<keyword evidence="6 7" id="KW-0804">Transcription</keyword>
<dbReference type="GO" id="GO:0000976">
    <property type="term" value="F:transcription cis-regulatory region binding"/>
    <property type="evidence" value="ECO:0007669"/>
    <property type="project" value="TreeGrafter"/>
</dbReference>
<dbReference type="InterPro" id="IPR007159">
    <property type="entry name" value="SpoVT-AbrB_dom"/>
</dbReference>
<dbReference type="InterPro" id="IPR035644">
    <property type="entry name" value="MraZ_C"/>
</dbReference>
<evidence type="ECO:0000256" key="7">
    <source>
        <dbReference type="HAMAP-Rule" id="MF_01008"/>
    </source>
</evidence>
<proteinExistence type="inferred from homology"/>
<keyword evidence="3" id="KW-0677">Repeat</keyword>
<comment type="subcellular location">
    <subcellularLocation>
        <location evidence="7">Cytoplasm</location>
        <location evidence="7">Nucleoid</location>
    </subcellularLocation>
</comment>
<protein>
    <recommendedName>
        <fullName evidence="1 7">Transcriptional regulator MraZ</fullName>
    </recommendedName>
</protein>
<dbReference type="AlphaFoldDB" id="A0A1I0SPT6"/>
<dbReference type="PANTHER" id="PTHR34701">
    <property type="entry name" value="TRANSCRIPTIONAL REGULATOR MRAZ"/>
    <property type="match status" value="1"/>
</dbReference>
<evidence type="ECO:0000259" key="8">
    <source>
        <dbReference type="PROSITE" id="PS51740"/>
    </source>
</evidence>
<evidence type="ECO:0000256" key="3">
    <source>
        <dbReference type="ARBA" id="ARBA00022737"/>
    </source>
</evidence>
<dbReference type="InterPro" id="IPR037914">
    <property type="entry name" value="SpoVT-AbrB_sf"/>
</dbReference>
<feature type="domain" description="SpoVT-AbrB" evidence="8">
    <location>
        <begin position="92"/>
        <end position="135"/>
    </location>
</feature>
<dbReference type="HAMAP" id="MF_01008">
    <property type="entry name" value="MraZ"/>
    <property type="match status" value="1"/>
</dbReference>
<dbReference type="PROSITE" id="PS51740">
    <property type="entry name" value="SPOVT_ABRB"/>
    <property type="match status" value="2"/>
</dbReference>
<name>A0A1I0SPT6_9RHOB</name>
<sequence length="172" mass="19352">MARRFRGSEEVRVDAKGRVSIPAKFRRVFESADPEWETGKRPQLVIVFGTRDWKYLQLFTIEAIEEIDERISRLDRGSPSRNYLEHIYQGHSEEAEIDGDGRLVLPQKLRDKIGLTDSAVFISGGDNLKVWSPAAYEEEERAIEARVPELEPGADPLSLLSQQVAASSPGQG</sequence>
<keyword evidence="2 7" id="KW-0963">Cytoplasm</keyword>
<feature type="domain" description="SpoVT-AbrB" evidence="8">
    <location>
        <begin position="8"/>
        <end position="63"/>
    </location>
</feature>
<evidence type="ECO:0000313" key="10">
    <source>
        <dbReference type="Proteomes" id="UP000182312"/>
    </source>
</evidence>
<comment type="subunit">
    <text evidence="7">Forms oligomers.</text>
</comment>
<dbReference type="InterPro" id="IPR003444">
    <property type="entry name" value="MraZ"/>
</dbReference>
<evidence type="ECO:0000256" key="2">
    <source>
        <dbReference type="ARBA" id="ARBA00022490"/>
    </source>
</evidence>